<protein>
    <submittedName>
        <fullName evidence="1">Uncharacterized protein</fullName>
    </submittedName>
</protein>
<reference evidence="1" key="1">
    <citation type="submission" date="2018-06" db="EMBL/GenBank/DDBJ databases">
        <authorList>
            <person name="Zhirakovskaya E."/>
        </authorList>
    </citation>
    <scope>NUCLEOTIDE SEQUENCE</scope>
</reference>
<sequence>MPSALFLSIFVQCPLPSVAIAATTLNEAKGDSVSSRETSKDNRLRLSMATQYKVSQGTRKL</sequence>
<proteinExistence type="predicted"/>
<name>A0A3B0Z3C8_9ZZZZ</name>
<dbReference type="EMBL" id="UOFM01000553">
    <property type="protein sequence ID" value="VAW83490.1"/>
    <property type="molecule type" value="Genomic_DNA"/>
</dbReference>
<dbReference type="AlphaFoldDB" id="A0A3B0Z3C8"/>
<gene>
    <name evidence="1" type="ORF">MNBD_GAMMA14-624</name>
</gene>
<organism evidence="1">
    <name type="scientific">hydrothermal vent metagenome</name>
    <dbReference type="NCBI Taxonomy" id="652676"/>
    <lineage>
        <taxon>unclassified sequences</taxon>
        <taxon>metagenomes</taxon>
        <taxon>ecological metagenomes</taxon>
    </lineage>
</organism>
<accession>A0A3B0Z3C8</accession>
<evidence type="ECO:0000313" key="1">
    <source>
        <dbReference type="EMBL" id="VAW83490.1"/>
    </source>
</evidence>